<comment type="caution">
    <text evidence="1">The sequence shown here is derived from an EMBL/GenBank/DDBJ whole genome shotgun (WGS) entry which is preliminary data.</text>
</comment>
<sequence>MEEVDWAKWNREGKSIAKEVRRSWKIKYVEERRIRIAESKYNRDYRRLVKDGLPDYLKGKMKMKDKTVLARLRCGND</sequence>
<name>A0AAD9R7Z6_9HYME</name>
<dbReference type="EMBL" id="JAIFRP010005038">
    <property type="protein sequence ID" value="KAK2574754.1"/>
    <property type="molecule type" value="Genomic_DNA"/>
</dbReference>
<accession>A0AAD9R7Z6</accession>
<keyword evidence="2" id="KW-1185">Reference proteome</keyword>
<reference evidence="1" key="2">
    <citation type="journal article" date="2023" name="Commun. Biol.">
        <title>Intrasexual cuticular hydrocarbon dimorphism in a wasp sheds light on hydrocarbon biosynthesis genes in Hymenoptera.</title>
        <authorList>
            <person name="Moris V.C."/>
            <person name="Podsiadlowski L."/>
            <person name="Martin S."/>
            <person name="Oeyen J.P."/>
            <person name="Donath A."/>
            <person name="Petersen M."/>
            <person name="Wilbrandt J."/>
            <person name="Misof B."/>
            <person name="Liedtke D."/>
            <person name="Thamm M."/>
            <person name="Scheiner R."/>
            <person name="Schmitt T."/>
            <person name="Niehuis O."/>
        </authorList>
    </citation>
    <scope>NUCLEOTIDE SEQUENCE</scope>
    <source>
        <strain evidence="1">GBR_01_08_01A</strain>
    </source>
</reference>
<dbReference type="AlphaFoldDB" id="A0AAD9R7Z6"/>
<evidence type="ECO:0000313" key="1">
    <source>
        <dbReference type="EMBL" id="KAK2574754.1"/>
    </source>
</evidence>
<reference evidence="1" key="1">
    <citation type="submission" date="2021-08" db="EMBL/GenBank/DDBJ databases">
        <authorList>
            <person name="Misof B."/>
            <person name="Oliver O."/>
            <person name="Podsiadlowski L."/>
            <person name="Donath A."/>
            <person name="Peters R."/>
            <person name="Mayer C."/>
            <person name="Rust J."/>
            <person name="Gunkel S."/>
            <person name="Lesny P."/>
            <person name="Martin S."/>
            <person name="Oeyen J.P."/>
            <person name="Petersen M."/>
            <person name="Panagiotis P."/>
            <person name="Wilbrandt J."/>
            <person name="Tanja T."/>
        </authorList>
    </citation>
    <scope>NUCLEOTIDE SEQUENCE</scope>
    <source>
        <strain evidence="1">GBR_01_08_01A</strain>
        <tissue evidence="1">Thorax + abdomen</tissue>
    </source>
</reference>
<gene>
    <name evidence="1" type="ORF">KPH14_012993</name>
</gene>
<organism evidence="1 2">
    <name type="scientific">Odynerus spinipes</name>
    <dbReference type="NCBI Taxonomy" id="1348599"/>
    <lineage>
        <taxon>Eukaryota</taxon>
        <taxon>Metazoa</taxon>
        <taxon>Ecdysozoa</taxon>
        <taxon>Arthropoda</taxon>
        <taxon>Hexapoda</taxon>
        <taxon>Insecta</taxon>
        <taxon>Pterygota</taxon>
        <taxon>Neoptera</taxon>
        <taxon>Endopterygota</taxon>
        <taxon>Hymenoptera</taxon>
        <taxon>Apocrita</taxon>
        <taxon>Aculeata</taxon>
        <taxon>Vespoidea</taxon>
        <taxon>Vespidae</taxon>
        <taxon>Eumeninae</taxon>
        <taxon>Odynerus</taxon>
    </lineage>
</organism>
<dbReference type="Proteomes" id="UP001258017">
    <property type="component" value="Unassembled WGS sequence"/>
</dbReference>
<protein>
    <submittedName>
        <fullName evidence="1">Uncharacterized protein</fullName>
    </submittedName>
</protein>
<evidence type="ECO:0000313" key="2">
    <source>
        <dbReference type="Proteomes" id="UP001258017"/>
    </source>
</evidence>
<feature type="non-terminal residue" evidence="1">
    <location>
        <position position="77"/>
    </location>
</feature>
<proteinExistence type="predicted"/>